<dbReference type="InterPro" id="IPR019734">
    <property type="entry name" value="TPR_rpt"/>
</dbReference>
<dbReference type="KEGG" id="dfi:AXF13_00940"/>
<keyword evidence="3" id="KW-1185">Reference proteome</keyword>
<dbReference type="PROSITE" id="PS50005">
    <property type="entry name" value="TPR"/>
    <property type="match status" value="1"/>
</dbReference>
<proteinExistence type="predicted"/>
<dbReference type="EMBL" id="CP014229">
    <property type="protein sequence ID" value="AMD88794.1"/>
    <property type="molecule type" value="Genomic_DNA"/>
</dbReference>
<sequence>MLTVAPKEVRENIARANGYLRRNEVKRALASMSAALRQYAGLQLTRAARAELDIQISEFLSALVHHQSMQPLLDPAQSGIPREIFYHQGKESALATVLDGLAKILREEAESSIRQEAEARLERKKNLIRTGVQLIREGQPAKGRAFLKRVAEEFSDEEGIRIQLGQIFTAAGQYTEAAEMYEEAMQAQPREAAAYTGAVAAWLKLREFEKAENIYKAILRTFGGHPSTFGKMAKMYLEWHRRAQAEDTALRALQADPRQADALEVMAVLDKK</sequence>
<evidence type="ECO:0000313" key="2">
    <source>
        <dbReference type="EMBL" id="AMD88794.1"/>
    </source>
</evidence>
<dbReference type="Pfam" id="PF14559">
    <property type="entry name" value="TPR_19"/>
    <property type="match status" value="1"/>
</dbReference>
<accession>A0A0X8JH97</accession>
<protein>
    <submittedName>
        <fullName evidence="2">Uncharacterized protein</fullName>
    </submittedName>
</protein>
<evidence type="ECO:0000313" key="3">
    <source>
        <dbReference type="Proteomes" id="UP000069241"/>
    </source>
</evidence>
<dbReference type="Proteomes" id="UP000069241">
    <property type="component" value="Chromosome"/>
</dbReference>
<organism evidence="2 3">
    <name type="scientific">Desulfovibrio fairfieldensis</name>
    <dbReference type="NCBI Taxonomy" id="44742"/>
    <lineage>
        <taxon>Bacteria</taxon>
        <taxon>Pseudomonadati</taxon>
        <taxon>Thermodesulfobacteriota</taxon>
        <taxon>Desulfovibrionia</taxon>
        <taxon>Desulfovibrionales</taxon>
        <taxon>Desulfovibrionaceae</taxon>
        <taxon>Desulfovibrio</taxon>
    </lineage>
</organism>
<reference evidence="3" key="1">
    <citation type="submission" date="2016-02" db="EMBL/GenBank/DDBJ databases">
        <authorList>
            <person name="Holder M.E."/>
            <person name="Ajami N.J."/>
            <person name="Petrosino J.F."/>
        </authorList>
    </citation>
    <scope>NUCLEOTIDE SEQUENCE [LARGE SCALE GENOMIC DNA]</scope>
    <source>
        <strain evidence="3">CCUG 45958</strain>
    </source>
</reference>
<name>A0A0X8JH97_9BACT</name>
<keyword evidence="1" id="KW-0802">TPR repeat</keyword>
<gene>
    <name evidence="2" type="ORF">AXF13_00940</name>
</gene>
<dbReference type="RefSeq" id="WP_062251292.1">
    <property type="nucleotide sequence ID" value="NZ_CP014229.1"/>
</dbReference>
<dbReference type="SMART" id="SM00028">
    <property type="entry name" value="TPR"/>
    <property type="match status" value="3"/>
</dbReference>
<dbReference type="AlphaFoldDB" id="A0A0X8JH97"/>
<dbReference type="InterPro" id="IPR011990">
    <property type="entry name" value="TPR-like_helical_dom_sf"/>
</dbReference>
<feature type="repeat" description="TPR" evidence="1">
    <location>
        <begin position="158"/>
        <end position="191"/>
    </location>
</feature>
<evidence type="ECO:0000256" key="1">
    <source>
        <dbReference type="PROSITE-ProRule" id="PRU00339"/>
    </source>
</evidence>
<dbReference type="SUPFAM" id="SSF48452">
    <property type="entry name" value="TPR-like"/>
    <property type="match status" value="1"/>
</dbReference>
<dbReference type="Gene3D" id="1.25.40.10">
    <property type="entry name" value="Tetratricopeptide repeat domain"/>
    <property type="match status" value="1"/>
</dbReference>
<dbReference type="STRING" id="44742.AXF13_00940"/>